<dbReference type="PANTHER" id="PTHR10057:SF0">
    <property type="entry name" value="TRANSLOCATOR PROTEIN"/>
    <property type="match status" value="1"/>
</dbReference>
<name>A0ABS2CN94_9MICO</name>
<organism evidence="7 8">
    <name type="scientific">Phycicoccus sonneratiae</name>
    <dbReference type="NCBI Taxonomy" id="2807628"/>
    <lineage>
        <taxon>Bacteria</taxon>
        <taxon>Bacillati</taxon>
        <taxon>Actinomycetota</taxon>
        <taxon>Actinomycetes</taxon>
        <taxon>Micrococcales</taxon>
        <taxon>Intrasporangiaceae</taxon>
        <taxon>Phycicoccus</taxon>
    </lineage>
</organism>
<comment type="subcellular location">
    <subcellularLocation>
        <location evidence="1">Membrane</location>
        <topology evidence="1">Multi-pass membrane protein</topology>
    </subcellularLocation>
</comment>
<evidence type="ECO:0000256" key="6">
    <source>
        <dbReference type="SAM" id="Phobius"/>
    </source>
</evidence>
<evidence type="ECO:0000256" key="4">
    <source>
        <dbReference type="ARBA" id="ARBA00022989"/>
    </source>
</evidence>
<keyword evidence="3 6" id="KW-0812">Transmembrane</keyword>
<dbReference type="PANTHER" id="PTHR10057">
    <property type="entry name" value="PERIPHERAL-TYPE BENZODIAZEPINE RECEPTOR"/>
    <property type="match status" value="1"/>
</dbReference>
<dbReference type="EMBL" id="JAFDVD010000009">
    <property type="protein sequence ID" value="MBM6400539.1"/>
    <property type="molecule type" value="Genomic_DNA"/>
</dbReference>
<evidence type="ECO:0000313" key="8">
    <source>
        <dbReference type="Proteomes" id="UP001430172"/>
    </source>
</evidence>
<comment type="similarity">
    <text evidence="2">Belongs to the TspO/BZRP family.</text>
</comment>
<comment type="caution">
    <text evidence="7">The sequence shown here is derived from an EMBL/GenBank/DDBJ whole genome shotgun (WGS) entry which is preliminary data.</text>
</comment>
<evidence type="ECO:0000313" key="7">
    <source>
        <dbReference type="EMBL" id="MBM6400539.1"/>
    </source>
</evidence>
<feature type="transmembrane region" description="Helical" evidence="6">
    <location>
        <begin position="134"/>
        <end position="154"/>
    </location>
</feature>
<dbReference type="InterPro" id="IPR038330">
    <property type="entry name" value="TspO/MBR-related_sf"/>
</dbReference>
<feature type="transmembrane region" description="Helical" evidence="6">
    <location>
        <begin position="105"/>
        <end position="127"/>
    </location>
</feature>
<dbReference type="RefSeq" id="WP_204131021.1">
    <property type="nucleotide sequence ID" value="NZ_JAFDVD010000009.1"/>
</dbReference>
<gene>
    <name evidence="7" type="ORF">JQN70_09105</name>
</gene>
<feature type="transmembrane region" description="Helical" evidence="6">
    <location>
        <begin position="75"/>
        <end position="93"/>
    </location>
</feature>
<evidence type="ECO:0000256" key="3">
    <source>
        <dbReference type="ARBA" id="ARBA00022692"/>
    </source>
</evidence>
<keyword evidence="8" id="KW-1185">Reference proteome</keyword>
<proteinExistence type="inferred from homology"/>
<dbReference type="Gene3D" id="1.20.1260.100">
    <property type="entry name" value="TspO/MBR protein"/>
    <property type="match status" value="1"/>
</dbReference>
<dbReference type="InterPro" id="IPR004307">
    <property type="entry name" value="TspO_MBR"/>
</dbReference>
<sequence>MSARVALAAAVVLLVAVYAVLSQRWVSADPGWYDALPKPPWQPPPWVFGVAWPLNFLALLVSGVAVAWTRPGGDALRFLVVLAVSVAAALAWAHEFYVPHELGRAAAALAVAMLLTWLLVGVAGASLPWAGWVLVPYAVWMTVATSLSVGYWRLVPGSA</sequence>
<evidence type="ECO:0000256" key="2">
    <source>
        <dbReference type="ARBA" id="ARBA00007524"/>
    </source>
</evidence>
<reference evidence="7" key="1">
    <citation type="submission" date="2021-02" db="EMBL/GenBank/DDBJ databases">
        <title>Phycicoccus sp. MQZ13P-5T, whole genome shotgun sequence.</title>
        <authorList>
            <person name="Tuo L."/>
        </authorList>
    </citation>
    <scope>NUCLEOTIDE SEQUENCE</scope>
    <source>
        <strain evidence="7">MQZ13P-5</strain>
    </source>
</reference>
<dbReference type="Proteomes" id="UP001430172">
    <property type="component" value="Unassembled WGS sequence"/>
</dbReference>
<accession>A0ABS2CN94</accession>
<keyword evidence="4 6" id="KW-1133">Transmembrane helix</keyword>
<keyword evidence="5 6" id="KW-0472">Membrane</keyword>
<feature type="transmembrane region" description="Helical" evidence="6">
    <location>
        <begin position="46"/>
        <end position="68"/>
    </location>
</feature>
<protein>
    <submittedName>
        <fullName evidence="7">Tryptophan-rich sensory protein</fullName>
    </submittedName>
</protein>
<dbReference type="Pfam" id="PF03073">
    <property type="entry name" value="TspO_MBR"/>
    <property type="match status" value="1"/>
</dbReference>
<evidence type="ECO:0000256" key="1">
    <source>
        <dbReference type="ARBA" id="ARBA00004141"/>
    </source>
</evidence>
<evidence type="ECO:0000256" key="5">
    <source>
        <dbReference type="ARBA" id="ARBA00023136"/>
    </source>
</evidence>